<feature type="region of interest" description="Disordered" evidence="1">
    <location>
        <begin position="248"/>
        <end position="267"/>
    </location>
</feature>
<feature type="region of interest" description="Disordered" evidence="1">
    <location>
        <begin position="219"/>
        <end position="242"/>
    </location>
</feature>
<gene>
    <name evidence="3" type="ORF">A0H81_09280</name>
</gene>
<dbReference type="Proteomes" id="UP000092993">
    <property type="component" value="Unassembled WGS sequence"/>
</dbReference>
<dbReference type="OrthoDB" id="21470at2759"/>
<proteinExistence type="predicted"/>
<evidence type="ECO:0000313" key="3">
    <source>
        <dbReference type="EMBL" id="OBZ70758.1"/>
    </source>
</evidence>
<reference evidence="3 4" key="1">
    <citation type="submission" date="2016-03" db="EMBL/GenBank/DDBJ databases">
        <title>Whole genome sequencing of Grifola frondosa 9006-11.</title>
        <authorList>
            <person name="Min B."/>
            <person name="Park H."/>
            <person name="Kim J.-G."/>
            <person name="Cho H."/>
            <person name="Oh Y.-L."/>
            <person name="Kong W.-S."/>
            <person name="Choi I.-G."/>
        </authorList>
    </citation>
    <scope>NUCLEOTIDE SEQUENCE [LARGE SCALE GENOMIC DNA]</scope>
    <source>
        <strain evidence="3 4">9006-11</strain>
    </source>
</reference>
<comment type="caution">
    <text evidence="3">The sequence shown here is derived from an EMBL/GenBank/DDBJ whole genome shotgun (WGS) entry which is preliminary data.</text>
</comment>
<evidence type="ECO:0000313" key="4">
    <source>
        <dbReference type="Proteomes" id="UP000092993"/>
    </source>
</evidence>
<feature type="domain" description="R3H" evidence="2">
    <location>
        <begin position="130"/>
        <end position="194"/>
    </location>
</feature>
<keyword evidence="4" id="KW-1185">Reference proteome</keyword>
<dbReference type="PROSITE" id="PS51061">
    <property type="entry name" value="R3H"/>
    <property type="match status" value="1"/>
</dbReference>
<dbReference type="EMBL" id="LUGG01000013">
    <property type="protein sequence ID" value="OBZ70758.1"/>
    <property type="molecule type" value="Genomic_DNA"/>
</dbReference>
<organism evidence="3 4">
    <name type="scientific">Grifola frondosa</name>
    <name type="common">Maitake</name>
    <name type="synonym">Polyporus frondosus</name>
    <dbReference type="NCBI Taxonomy" id="5627"/>
    <lineage>
        <taxon>Eukaryota</taxon>
        <taxon>Fungi</taxon>
        <taxon>Dikarya</taxon>
        <taxon>Basidiomycota</taxon>
        <taxon>Agaricomycotina</taxon>
        <taxon>Agaricomycetes</taxon>
        <taxon>Polyporales</taxon>
        <taxon>Grifolaceae</taxon>
        <taxon>Grifola</taxon>
    </lineage>
</organism>
<sequence length="267" mass="29665">MSVQMTWADQDEDVIADIEDMFIENPDILKDKMARNKLFRAVQDGDFDTDELSVMSQPAKRRKDKNIPPELQEQWEKDRQKKAENKRARALARLVLAANPFAQHKGGKKGQKAMLAAARLDADIEISNRVVDLVSLEQQIRRFLTDIGGKREMVLPPADKETRKRVHELAAAFNLKSQSRGNGASRYTTLIKTSRSGIQINEKKVPKEVEAARTWRNTVKGGGREGCAEDCPASPIPPPDVPIPVVVLATPPSDPPPPYHPASGAYA</sequence>
<dbReference type="Gene3D" id="3.30.1370.50">
    <property type="entry name" value="R3H-like domain"/>
    <property type="match status" value="1"/>
</dbReference>
<dbReference type="AlphaFoldDB" id="A0A1C7M1Z3"/>
<dbReference type="GO" id="GO:0003676">
    <property type="term" value="F:nucleic acid binding"/>
    <property type="evidence" value="ECO:0007669"/>
    <property type="project" value="UniProtKB-UniRule"/>
</dbReference>
<dbReference type="InterPro" id="IPR036867">
    <property type="entry name" value="R3H_dom_sf"/>
</dbReference>
<dbReference type="SUPFAM" id="SSF82708">
    <property type="entry name" value="R3H domain"/>
    <property type="match status" value="1"/>
</dbReference>
<dbReference type="STRING" id="5627.A0A1C7M1Z3"/>
<dbReference type="PANTHER" id="PTHR14195">
    <property type="entry name" value="G PATCH DOMAIN CONTAINING PROTEIN 2"/>
    <property type="match status" value="1"/>
</dbReference>
<dbReference type="Pfam" id="PF01424">
    <property type="entry name" value="R3H"/>
    <property type="match status" value="1"/>
</dbReference>
<accession>A0A1C7M1Z3</accession>
<evidence type="ECO:0000256" key="1">
    <source>
        <dbReference type="SAM" id="MobiDB-lite"/>
    </source>
</evidence>
<evidence type="ECO:0000259" key="2">
    <source>
        <dbReference type="PROSITE" id="PS51061"/>
    </source>
</evidence>
<name>A0A1C7M1Z3_GRIFR</name>
<dbReference type="InterPro" id="IPR001374">
    <property type="entry name" value="R3H_dom"/>
</dbReference>
<dbReference type="InterPro" id="IPR051189">
    <property type="entry name" value="Splicing_assoc_domain"/>
</dbReference>
<dbReference type="SMART" id="SM00393">
    <property type="entry name" value="R3H"/>
    <property type="match status" value="1"/>
</dbReference>
<protein>
    <recommendedName>
        <fullName evidence="2">R3H domain-containing protein</fullName>
    </recommendedName>
</protein>